<dbReference type="FunFam" id="4.10.800.20:FF:000001">
    <property type="entry name" value="AMP deaminase"/>
    <property type="match status" value="1"/>
</dbReference>
<evidence type="ECO:0000256" key="2">
    <source>
        <dbReference type="ARBA" id="ARBA00004955"/>
    </source>
</evidence>
<dbReference type="GO" id="GO:0046033">
    <property type="term" value="P:AMP metabolic process"/>
    <property type="evidence" value="ECO:0007669"/>
    <property type="project" value="TreeGrafter"/>
</dbReference>
<gene>
    <name evidence="10" type="ORF">SPRG_02987</name>
</gene>
<dbReference type="STRING" id="695850.A0A067CTC8"/>
<comment type="catalytic activity">
    <reaction evidence="9">
        <text>AMP + H2O + H(+) = IMP + NH4(+)</text>
        <dbReference type="Rhea" id="RHEA:14777"/>
        <dbReference type="ChEBI" id="CHEBI:15377"/>
        <dbReference type="ChEBI" id="CHEBI:15378"/>
        <dbReference type="ChEBI" id="CHEBI:28938"/>
        <dbReference type="ChEBI" id="CHEBI:58053"/>
        <dbReference type="ChEBI" id="CHEBI:456215"/>
        <dbReference type="EC" id="3.5.4.6"/>
    </reaction>
</comment>
<keyword evidence="8" id="KW-0546">Nucleotide metabolism</keyword>
<evidence type="ECO:0000256" key="3">
    <source>
        <dbReference type="ARBA" id="ARBA00006676"/>
    </source>
</evidence>
<comment type="similarity">
    <text evidence="3 9">Belongs to the metallo-dependent hydrolases superfamily. Adenosine and AMP deaminases family.</text>
</comment>
<evidence type="ECO:0000256" key="1">
    <source>
        <dbReference type="ARBA" id="ARBA00001947"/>
    </source>
</evidence>
<dbReference type="CDD" id="cd01319">
    <property type="entry name" value="AMPD"/>
    <property type="match status" value="1"/>
</dbReference>
<dbReference type="GO" id="GO:0003876">
    <property type="term" value="F:AMP deaminase activity"/>
    <property type="evidence" value="ECO:0007669"/>
    <property type="project" value="UniProtKB-EC"/>
</dbReference>
<dbReference type="AlphaFoldDB" id="A0A067CTC8"/>
<dbReference type="Pfam" id="PF19326">
    <property type="entry name" value="AMP_deaminase"/>
    <property type="match status" value="1"/>
</dbReference>
<dbReference type="PIRSF" id="PIRSF001251">
    <property type="entry name" value="AMP_deaminase_met"/>
    <property type="match status" value="1"/>
</dbReference>
<dbReference type="KEGG" id="spar:SPRG_02987"/>
<dbReference type="Gene3D" id="3.20.20.140">
    <property type="entry name" value="Metal-dependent hydrolases"/>
    <property type="match status" value="1"/>
</dbReference>
<evidence type="ECO:0000256" key="6">
    <source>
        <dbReference type="ARBA" id="ARBA00022801"/>
    </source>
</evidence>
<dbReference type="OMA" id="FHRKFPY"/>
<accession>A0A067CTC8</accession>
<dbReference type="RefSeq" id="XP_012196959.1">
    <property type="nucleotide sequence ID" value="XM_012341569.1"/>
</dbReference>
<dbReference type="UniPathway" id="UPA00591">
    <property type="reaction ID" value="UER00663"/>
</dbReference>
<evidence type="ECO:0000313" key="10">
    <source>
        <dbReference type="EMBL" id="KDO32510.1"/>
    </source>
</evidence>
<dbReference type="FunFam" id="3.20.20.140:FF:000035">
    <property type="entry name" value="Probable amp deaminase"/>
    <property type="match status" value="1"/>
</dbReference>
<dbReference type="SUPFAM" id="SSF51556">
    <property type="entry name" value="Metallo-dependent hydrolases"/>
    <property type="match status" value="1"/>
</dbReference>
<dbReference type="EC" id="3.5.4.6" evidence="4 9"/>
<evidence type="ECO:0000256" key="8">
    <source>
        <dbReference type="ARBA" id="ARBA00023080"/>
    </source>
</evidence>
<keyword evidence="11" id="KW-1185">Reference proteome</keyword>
<reference evidence="10 11" key="1">
    <citation type="journal article" date="2013" name="PLoS Genet.">
        <title>Distinctive expansion of potential virulence genes in the genome of the oomycete fish pathogen Saprolegnia parasitica.</title>
        <authorList>
            <person name="Jiang R.H."/>
            <person name="de Bruijn I."/>
            <person name="Haas B.J."/>
            <person name="Belmonte R."/>
            <person name="Lobach L."/>
            <person name="Christie J."/>
            <person name="van den Ackerveken G."/>
            <person name="Bottin A."/>
            <person name="Bulone V."/>
            <person name="Diaz-Moreno S.M."/>
            <person name="Dumas B."/>
            <person name="Fan L."/>
            <person name="Gaulin E."/>
            <person name="Govers F."/>
            <person name="Grenville-Briggs L.J."/>
            <person name="Horner N.R."/>
            <person name="Levin J.Z."/>
            <person name="Mammella M."/>
            <person name="Meijer H.J."/>
            <person name="Morris P."/>
            <person name="Nusbaum C."/>
            <person name="Oome S."/>
            <person name="Phillips A.J."/>
            <person name="van Rooyen D."/>
            <person name="Rzeszutek E."/>
            <person name="Saraiva M."/>
            <person name="Secombes C.J."/>
            <person name="Seidl M.F."/>
            <person name="Snel B."/>
            <person name="Stassen J.H."/>
            <person name="Sykes S."/>
            <person name="Tripathy S."/>
            <person name="van den Berg H."/>
            <person name="Vega-Arreguin J.C."/>
            <person name="Wawra S."/>
            <person name="Young S.K."/>
            <person name="Zeng Q."/>
            <person name="Dieguez-Uribeondo J."/>
            <person name="Russ C."/>
            <person name="Tyler B.M."/>
            <person name="van West P."/>
        </authorList>
    </citation>
    <scope>NUCLEOTIDE SEQUENCE [LARGE SCALE GENOMIC DNA]</scope>
    <source>
        <strain evidence="10 11">CBS 223.65</strain>
    </source>
</reference>
<dbReference type="PANTHER" id="PTHR11359">
    <property type="entry name" value="AMP DEAMINASE"/>
    <property type="match status" value="1"/>
</dbReference>
<organism evidence="10 11">
    <name type="scientific">Saprolegnia parasitica (strain CBS 223.65)</name>
    <dbReference type="NCBI Taxonomy" id="695850"/>
    <lineage>
        <taxon>Eukaryota</taxon>
        <taxon>Sar</taxon>
        <taxon>Stramenopiles</taxon>
        <taxon>Oomycota</taxon>
        <taxon>Saprolegniomycetes</taxon>
        <taxon>Saprolegniales</taxon>
        <taxon>Saprolegniaceae</taxon>
        <taxon>Saprolegnia</taxon>
    </lineage>
</organism>
<dbReference type="PROSITE" id="PS00485">
    <property type="entry name" value="A_DEAMINASE"/>
    <property type="match status" value="1"/>
</dbReference>
<dbReference type="NCBIfam" id="TIGR01429">
    <property type="entry name" value="AMP_deaminase"/>
    <property type="match status" value="1"/>
</dbReference>
<dbReference type="InterPro" id="IPR006329">
    <property type="entry name" value="AMPD"/>
</dbReference>
<name>A0A067CTC8_SAPPC</name>
<keyword evidence="5 9" id="KW-0479">Metal-binding</keyword>
<evidence type="ECO:0000256" key="4">
    <source>
        <dbReference type="ARBA" id="ARBA00012775"/>
    </source>
</evidence>
<dbReference type="GO" id="GO:0046872">
    <property type="term" value="F:metal ion binding"/>
    <property type="evidence" value="ECO:0007669"/>
    <property type="project" value="UniProtKB-KW"/>
</dbReference>
<dbReference type="GeneID" id="24125521"/>
<dbReference type="OrthoDB" id="1723809at2759"/>
<dbReference type="Gene3D" id="4.10.800.20">
    <property type="match status" value="1"/>
</dbReference>
<sequence>MASLRQEEDADFAENKEMDMDLEDQKKFDYLQSIYNTAKQRKLSLAEDSDRDDELEKDNNNELSTLFERIPEPYEDNSFFQRIHVTSADDEHDPETKDVCQGILKCIALREKYMAANALLMQPQDEIPEPPLTPGGSRPQLRHRDDLPYNIFDIATPTGSTHAIRVENGVIVVLNDGATDPIYTPHSQEEFYDDWFEVKRIVNSGPVKTFSFKRLQLLEARFNLHTLLNADRELASQKAVPHRDFYNIRKVDTHIHHSACMNQKHLLRFIKSRLKNHPGEIVIFRDGRFMTLSEVFHSLNLTAYDLSVDTLDMHASNTFHRFDRFNLKYNPAGQSRLREIFLKTDNLIGGRYLADITKEVMSDLNASKYQLVEWRLSIYGRKHSEWDKLAKWFYVNRLASPHVRWMIQIPRLYFLYKKSGDVENFEQMLENIFLPLFEVTKDPSSNPALHCFLQAVIGFDCVDDESKTEPIRAEKGKPLPPPAHWTNEHNPPYDYWTYYLYANIASLNAFRKAKGLSTFSFRPHCGEAGDPDHLAAAFLCANGINHGITLRKTVSLQYLYYLTQIGIAMSPLSNNKLFLDFQRNPFPTYFARGLNVSLSTDDPLMLHYTKDPLLEEYSVAAQVWKFSGTDICEIARNSVLQSGFEHPFKQHFLGKNYFQPGSDGNDIRMTNVPDMRLDFRHETLQNEFHQLREINNF</sequence>
<comment type="cofactor">
    <cofactor evidence="1 9">
        <name>Zn(2+)</name>
        <dbReference type="ChEBI" id="CHEBI:29105"/>
    </cofactor>
</comment>
<keyword evidence="7" id="KW-0862">Zinc</keyword>
<comment type="pathway">
    <text evidence="2">Purine metabolism; IMP biosynthesis via salvage pathway; IMP from AMP: step 1/1.</text>
</comment>
<dbReference type="VEuPathDB" id="FungiDB:SPRG_02987"/>
<evidence type="ECO:0000256" key="7">
    <source>
        <dbReference type="ARBA" id="ARBA00022833"/>
    </source>
</evidence>
<dbReference type="GO" id="GO:0032264">
    <property type="term" value="P:IMP salvage"/>
    <property type="evidence" value="ECO:0007669"/>
    <property type="project" value="UniProtKB-UniPathway"/>
</dbReference>
<proteinExistence type="inferred from homology"/>
<protein>
    <recommendedName>
        <fullName evidence="4 9">AMP deaminase</fullName>
        <ecNumber evidence="4 9">3.5.4.6</ecNumber>
    </recommendedName>
</protein>
<dbReference type="InterPro" id="IPR006650">
    <property type="entry name" value="A/AMP_deam_AS"/>
</dbReference>
<dbReference type="GO" id="GO:0005829">
    <property type="term" value="C:cytosol"/>
    <property type="evidence" value="ECO:0007669"/>
    <property type="project" value="TreeGrafter"/>
</dbReference>
<dbReference type="EMBL" id="KK583195">
    <property type="protein sequence ID" value="KDO32510.1"/>
    <property type="molecule type" value="Genomic_DNA"/>
</dbReference>
<keyword evidence="6 9" id="KW-0378">Hydrolase</keyword>
<evidence type="ECO:0000256" key="9">
    <source>
        <dbReference type="PIRNR" id="PIRNR001251"/>
    </source>
</evidence>
<dbReference type="Proteomes" id="UP000030745">
    <property type="component" value="Unassembled WGS sequence"/>
</dbReference>
<evidence type="ECO:0000313" key="11">
    <source>
        <dbReference type="Proteomes" id="UP000030745"/>
    </source>
</evidence>
<dbReference type="InterPro" id="IPR032466">
    <property type="entry name" value="Metal_Hydrolase"/>
</dbReference>
<dbReference type="PANTHER" id="PTHR11359:SF0">
    <property type="entry name" value="AMP DEAMINASE"/>
    <property type="match status" value="1"/>
</dbReference>
<evidence type="ECO:0000256" key="5">
    <source>
        <dbReference type="ARBA" id="ARBA00022723"/>
    </source>
</evidence>